<reference evidence="2" key="1">
    <citation type="journal article" date="2020" name="New Phytol.">
        <title>Comparative genomics reveals dynamic genome evolution in host specialist ectomycorrhizal fungi.</title>
        <authorList>
            <person name="Lofgren L.A."/>
            <person name="Nguyen N.H."/>
            <person name="Vilgalys R."/>
            <person name="Ruytinx J."/>
            <person name="Liao H.L."/>
            <person name="Branco S."/>
            <person name="Kuo A."/>
            <person name="LaButti K."/>
            <person name="Lipzen A."/>
            <person name="Andreopoulos W."/>
            <person name="Pangilinan J."/>
            <person name="Riley R."/>
            <person name="Hundley H."/>
            <person name="Na H."/>
            <person name="Barry K."/>
            <person name="Grigoriev I.V."/>
            <person name="Stajich J.E."/>
            <person name="Kennedy P.G."/>
        </authorList>
    </citation>
    <scope>NUCLEOTIDE SEQUENCE</scope>
    <source>
        <strain evidence="2">FC423</strain>
    </source>
</reference>
<dbReference type="PANTHER" id="PTHR33096:SF1">
    <property type="entry name" value="CXC1-LIKE CYSTEINE CLUSTER ASSOCIATED WITH KDZ TRANSPOSASES DOMAIN-CONTAINING PROTEIN"/>
    <property type="match status" value="1"/>
</dbReference>
<protein>
    <recommendedName>
        <fullName evidence="1">CxC2-like cysteine cluster KDZ transposase-associated domain-containing protein</fullName>
    </recommendedName>
</protein>
<dbReference type="Pfam" id="PF18758">
    <property type="entry name" value="KDZ"/>
    <property type="match status" value="1"/>
</dbReference>
<evidence type="ECO:0000313" key="2">
    <source>
        <dbReference type="EMBL" id="KAG2119820.1"/>
    </source>
</evidence>
<dbReference type="RefSeq" id="XP_041299646.1">
    <property type="nucleotide sequence ID" value="XM_041439527.1"/>
</dbReference>
<dbReference type="InterPro" id="IPR041457">
    <property type="entry name" value="CxC2_KDZ-assoc"/>
</dbReference>
<dbReference type="Proteomes" id="UP000823399">
    <property type="component" value="Unassembled WGS sequence"/>
</dbReference>
<evidence type="ECO:0000313" key="3">
    <source>
        <dbReference type="Proteomes" id="UP000823399"/>
    </source>
</evidence>
<dbReference type="Pfam" id="PF18803">
    <property type="entry name" value="CxC2"/>
    <property type="match status" value="1"/>
</dbReference>
<feature type="domain" description="CxC2-like cysteine cluster KDZ transposase-associated" evidence="1">
    <location>
        <begin position="77"/>
        <end position="184"/>
    </location>
</feature>
<sequence>MSSDGRNSYLSEMIRLNGHGDVGDTCAGCGTAPALFRCETCDDIQLYCHDCTVTNHLCLPTHRINEWTGVYFQRTSLKKLGLHIQLGHPIGQHCILPHQAFNDDFVLIDTDGIYEIGLDFCGCETAQTHTKQLLRNRWFPSTSTNPRTTATFRVLRQYHILSFESKASAHKFYHTLVHLTDNTGLSKRKDRYEAFMRMVREWRHLKMVKRFGRGHDSHGVDATSPGECAVLCPACTQPGKNLPHGWENVVKAKRWLYAIFVAIDANFRLKRRNVSSDETDPSLSEGWAYFVEENEYKAFLAQHLGDEQEKSTCSSHNAVNMADTKLSQGLAATGVGTVDCARHNMKRPNGVGDLQKGEKYINMDYLFFSTLRGTQLQMLNVSYDIACQWHKNLWTRMKSFPQSHGLDYLAKVIHFFVPKFHLPAHIANVTRFVGRTDGKAPERGWSNINPVALSMKAMGPGCRRDTLDDHFGDWNWKKTVGLGASLLLKIKDALAEKAEHETTFEEFNTAITPEHCSAWLAEMETWEDNPNDTTIPNPLEAKAMSITQAGARLKLTELEAEELQRGINASLHPEISPSVLIASGIDLEEEQRHLTTAVESLGLHATDTQKGSVMRIRNSLRHKIKTWRRAQVLYLPAVQSLISQTVCGDQENAECMKLWLPSQLRNKPCNPRLQNNKWELRYAQAHDTLEEICQCLRIHCSLLTFKREWIRGQGPNTQAQNALAQVHGRRTACMKRYRSAWVALKALATVVKKKDWRGHWQELADDDVKPLINLFATGEGRRQVSWIWMMDGVDCGEEGDNNGVRIEWCKSHARALRWSEEVELLREEMRRVLQFFTWQAAWWEERGRHNVGECAADAEGLQAYATQQANLRHRLAEHFRVLWLPYLSPLSSLIGRHAHIPVKSLRGVFNTPLNGVWDAVAPQICDLIKAQKIDWSSIDLARFFTHAPLGEEAKGGLGPVVIWVSVISEFMSP</sequence>
<name>A0A9P7FIS7_9AGAM</name>
<evidence type="ECO:0000259" key="1">
    <source>
        <dbReference type="Pfam" id="PF18803"/>
    </source>
</evidence>
<dbReference type="GeneID" id="64701786"/>
<organism evidence="2 3">
    <name type="scientific">Suillus discolor</name>
    <dbReference type="NCBI Taxonomy" id="1912936"/>
    <lineage>
        <taxon>Eukaryota</taxon>
        <taxon>Fungi</taxon>
        <taxon>Dikarya</taxon>
        <taxon>Basidiomycota</taxon>
        <taxon>Agaricomycotina</taxon>
        <taxon>Agaricomycetes</taxon>
        <taxon>Agaricomycetidae</taxon>
        <taxon>Boletales</taxon>
        <taxon>Suillineae</taxon>
        <taxon>Suillaceae</taxon>
        <taxon>Suillus</taxon>
    </lineage>
</organism>
<dbReference type="CDD" id="cd19757">
    <property type="entry name" value="Bbox1"/>
    <property type="match status" value="1"/>
</dbReference>
<dbReference type="EMBL" id="JABBWM010000002">
    <property type="protein sequence ID" value="KAG2119820.1"/>
    <property type="molecule type" value="Genomic_DNA"/>
</dbReference>
<accession>A0A9P7FIS7</accession>
<dbReference type="OrthoDB" id="3261436at2759"/>
<proteinExistence type="predicted"/>
<keyword evidence="3" id="KW-1185">Reference proteome</keyword>
<dbReference type="AlphaFoldDB" id="A0A9P7FIS7"/>
<dbReference type="InterPro" id="IPR040521">
    <property type="entry name" value="KDZ"/>
</dbReference>
<dbReference type="PANTHER" id="PTHR33096">
    <property type="entry name" value="CXC2 DOMAIN-CONTAINING PROTEIN"/>
    <property type="match status" value="1"/>
</dbReference>
<comment type="caution">
    <text evidence="2">The sequence shown here is derived from an EMBL/GenBank/DDBJ whole genome shotgun (WGS) entry which is preliminary data.</text>
</comment>
<gene>
    <name evidence="2" type="ORF">F5147DRAFT_742104</name>
</gene>